<accession>L8HFK3</accession>
<evidence type="ECO:0008006" key="4">
    <source>
        <dbReference type="Google" id="ProtNLM"/>
    </source>
</evidence>
<feature type="transmembrane region" description="Helical" evidence="1">
    <location>
        <begin position="50"/>
        <end position="69"/>
    </location>
</feature>
<dbReference type="GeneID" id="14925327"/>
<dbReference type="AlphaFoldDB" id="L8HFK3"/>
<dbReference type="Pfam" id="PF14108">
    <property type="entry name" value="ABA4-like"/>
    <property type="match status" value="1"/>
</dbReference>
<sequence>MTQPPLFGQQLFLSPELTMTDITAILYTMALWAMMIFLPNWEYTIKLLRTPFCLLPHLLLYTLNILPHYPRKLDLFIHPTVNATYSSVLLGTEGLDVLAATHSLDLHLLTLNLFVGRWIFWEGRHNMPHALLAVCLFLTMWSGPAGLAFYLLAYKLRENIKF</sequence>
<dbReference type="InterPro" id="IPR025461">
    <property type="entry name" value="ABA4-like"/>
</dbReference>
<dbReference type="Proteomes" id="UP000011083">
    <property type="component" value="Unassembled WGS sequence"/>
</dbReference>
<name>L8HFK3_ACACF</name>
<organism evidence="2 3">
    <name type="scientific">Acanthamoeba castellanii (strain ATCC 30010 / Neff)</name>
    <dbReference type="NCBI Taxonomy" id="1257118"/>
    <lineage>
        <taxon>Eukaryota</taxon>
        <taxon>Amoebozoa</taxon>
        <taxon>Discosea</taxon>
        <taxon>Longamoebia</taxon>
        <taxon>Centramoebida</taxon>
        <taxon>Acanthamoebidae</taxon>
        <taxon>Acanthamoeba</taxon>
    </lineage>
</organism>
<feature type="transmembrane region" description="Helical" evidence="1">
    <location>
        <begin position="130"/>
        <end position="153"/>
    </location>
</feature>
<evidence type="ECO:0000256" key="1">
    <source>
        <dbReference type="SAM" id="Phobius"/>
    </source>
</evidence>
<proteinExistence type="predicted"/>
<dbReference type="OrthoDB" id="5523505at2759"/>
<keyword evidence="3" id="KW-1185">Reference proteome</keyword>
<keyword evidence="1" id="KW-1133">Transmembrane helix</keyword>
<keyword evidence="1" id="KW-0812">Transmembrane</keyword>
<evidence type="ECO:0000313" key="2">
    <source>
        <dbReference type="EMBL" id="ELR24304.1"/>
    </source>
</evidence>
<dbReference type="RefSeq" id="XP_004354001.1">
    <property type="nucleotide sequence ID" value="XM_004353949.1"/>
</dbReference>
<feature type="transmembrane region" description="Helical" evidence="1">
    <location>
        <begin position="20"/>
        <end position="38"/>
    </location>
</feature>
<protein>
    <recommendedName>
        <fullName evidence="4">DUF4281 domain-containing protein</fullName>
    </recommendedName>
</protein>
<dbReference type="KEGG" id="acan:ACA1_003860"/>
<gene>
    <name evidence="2" type="ORF">ACA1_003860</name>
</gene>
<dbReference type="EMBL" id="KB007832">
    <property type="protein sequence ID" value="ELR24304.1"/>
    <property type="molecule type" value="Genomic_DNA"/>
</dbReference>
<evidence type="ECO:0000313" key="3">
    <source>
        <dbReference type="Proteomes" id="UP000011083"/>
    </source>
</evidence>
<reference evidence="2 3" key="1">
    <citation type="journal article" date="2013" name="Genome Biol.">
        <title>Genome of Acanthamoeba castellanii highlights extensive lateral gene transfer and early evolution of tyrosine kinase signaling.</title>
        <authorList>
            <person name="Clarke M."/>
            <person name="Lohan A.J."/>
            <person name="Liu B."/>
            <person name="Lagkouvardos I."/>
            <person name="Roy S."/>
            <person name="Zafar N."/>
            <person name="Bertelli C."/>
            <person name="Schilde C."/>
            <person name="Kianianmomeni A."/>
            <person name="Burglin T.R."/>
            <person name="Frech C."/>
            <person name="Turcotte B."/>
            <person name="Kopec K.O."/>
            <person name="Synnott J.M."/>
            <person name="Choo C."/>
            <person name="Paponov I."/>
            <person name="Finkler A."/>
            <person name="Soon Heng Tan C."/>
            <person name="Hutchins A.P."/>
            <person name="Weinmeier T."/>
            <person name="Rattei T."/>
            <person name="Chu J.S."/>
            <person name="Gimenez G."/>
            <person name="Irimia M."/>
            <person name="Rigden D.J."/>
            <person name="Fitzpatrick D.A."/>
            <person name="Lorenzo-Morales J."/>
            <person name="Bateman A."/>
            <person name="Chiu C.H."/>
            <person name="Tang P."/>
            <person name="Hegemann P."/>
            <person name="Fromm H."/>
            <person name="Raoult D."/>
            <person name="Greub G."/>
            <person name="Miranda-Saavedra D."/>
            <person name="Chen N."/>
            <person name="Nash P."/>
            <person name="Ginger M.L."/>
            <person name="Horn M."/>
            <person name="Schaap P."/>
            <person name="Caler L."/>
            <person name="Loftus B."/>
        </authorList>
    </citation>
    <scope>NUCLEOTIDE SEQUENCE [LARGE SCALE GENOMIC DNA]</scope>
    <source>
        <strain evidence="2 3">Neff</strain>
    </source>
</reference>
<dbReference type="VEuPathDB" id="AmoebaDB:ACA1_003860"/>
<keyword evidence="1" id="KW-0472">Membrane</keyword>